<proteinExistence type="predicted"/>
<keyword evidence="2" id="KW-1185">Reference proteome</keyword>
<accession>A0A5N6JTT3</accession>
<dbReference type="OrthoDB" id="3512539at2759"/>
<dbReference type="AlphaFoldDB" id="A0A5N6JTT3"/>
<dbReference type="EMBL" id="VIGI01000013">
    <property type="protein sequence ID" value="KAB8292479.1"/>
    <property type="molecule type" value="Genomic_DNA"/>
</dbReference>
<organism evidence="1 2">
    <name type="scientific">Monilinia laxa</name>
    <name type="common">Brown rot fungus</name>
    <name type="synonym">Sclerotinia laxa</name>
    <dbReference type="NCBI Taxonomy" id="61186"/>
    <lineage>
        <taxon>Eukaryota</taxon>
        <taxon>Fungi</taxon>
        <taxon>Dikarya</taxon>
        <taxon>Ascomycota</taxon>
        <taxon>Pezizomycotina</taxon>
        <taxon>Leotiomycetes</taxon>
        <taxon>Helotiales</taxon>
        <taxon>Sclerotiniaceae</taxon>
        <taxon>Monilinia</taxon>
    </lineage>
</organism>
<dbReference type="Proteomes" id="UP000326757">
    <property type="component" value="Unassembled WGS sequence"/>
</dbReference>
<reference evidence="1 2" key="1">
    <citation type="submission" date="2019-06" db="EMBL/GenBank/DDBJ databases">
        <title>Genome Sequence of the Brown Rot Fungal Pathogen Monilinia laxa.</title>
        <authorList>
            <person name="De Miccolis Angelini R.M."/>
            <person name="Landi L."/>
            <person name="Abate D."/>
            <person name="Pollastro S."/>
            <person name="Romanazzi G."/>
            <person name="Faretra F."/>
        </authorList>
    </citation>
    <scope>NUCLEOTIDE SEQUENCE [LARGE SCALE GENOMIC DNA]</scope>
    <source>
        <strain evidence="1 2">Mlax316</strain>
    </source>
</reference>
<protein>
    <submittedName>
        <fullName evidence="1">Uncharacterized protein</fullName>
    </submittedName>
</protein>
<evidence type="ECO:0000313" key="1">
    <source>
        <dbReference type="EMBL" id="KAB8292479.1"/>
    </source>
</evidence>
<comment type="caution">
    <text evidence="1">The sequence shown here is derived from an EMBL/GenBank/DDBJ whole genome shotgun (WGS) entry which is preliminary data.</text>
</comment>
<name>A0A5N6JTT3_MONLA</name>
<sequence length="316" mass="36103">MPQDSDNESDISHPKANKMLKTAESTLVGDSSYAEESYLELQKLSHHVDQQFTKLTDVDKSLLDAIANHRKLAGQNWEKFIKDFPTASGPLRCDLAKTISENHILIVLELERFEQEHLFGNCRDKLARMKKNFEHDYPNFKPRDGNYSITSRVSSPATYNEEIIAFFSNASHEEVIKAVPNPTLLPRFKFIPCEKCHSRAGLPLEYLVRINGANLFPHNIGINSYDTAQVVRRITQPSRRCDSDSFITGIATVWVLDPKSKRFEPRLNQRVVTLGGQVALEDMLHEKSIYVEISRKDLKYPRAANIALKTFRISRT</sequence>
<gene>
    <name evidence="1" type="ORF">EYC80_008193</name>
</gene>
<evidence type="ECO:0000313" key="2">
    <source>
        <dbReference type="Proteomes" id="UP000326757"/>
    </source>
</evidence>